<dbReference type="EMBL" id="JARKIK010000028">
    <property type="protein sequence ID" value="KAK8742574.1"/>
    <property type="molecule type" value="Genomic_DNA"/>
</dbReference>
<evidence type="ECO:0000256" key="6">
    <source>
        <dbReference type="ARBA" id="ARBA00023170"/>
    </source>
</evidence>
<sequence>MAAAFNLPMISYFCTHPETSDKESFPTFARTRPPDNQISKSVTSILKRFNWRKVTFFYNNSPDENFGRVARTIVKTLPSHNITLLATKSWAATYHHGYDNNPFVTMLQETYMDCRIYVVLGHYYEFLGLMTIMEDKGLFEN</sequence>
<dbReference type="PANTHER" id="PTHR10519:SF20">
    <property type="entry name" value="G-PROTEIN COUPLED RECEPTOR 156-RELATED"/>
    <property type="match status" value="1"/>
</dbReference>
<keyword evidence="8" id="KW-0807">Transducer</keyword>
<dbReference type="InterPro" id="IPR028082">
    <property type="entry name" value="Peripla_BP_I"/>
</dbReference>
<organism evidence="10 11">
    <name type="scientific">Cherax quadricarinatus</name>
    <name type="common">Australian red claw crayfish</name>
    <dbReference type="NCBI Taxonomy" id="27406"/>
    <lineage>
        <taxon>Eukaryota</taxon>
        <taxon>Metazoa</taxon>
        <taxon>Ecdysozoa</taxon>
        <taxon>Arthropoda</taxon>
        <taxon>Crustacea</taxon>
        <taxon>Multicrustacea</taxon>
        <taxon>Malacostraca</taxon>
        <taxon>Eumalacostraca</taxon>
        <taxon>Eucarida</taxon>
        <taxon>Decapoda</taxon>
        <taxon>Pleocyemata</taxon>
        <taxon>Astacidea</taxon>
        <taxon>Parastacoidea</taxon>
        <taxon>Parastacidae</taxon>
        <taxon>Cherax</taxon>
    </lineage>
</organism>
<dbReference type="Gene3D" id="3.40.50.2300">
    <property type="match status" value="2"/>
</dbReference>
<dbReference type="SUPFAM" id="SSF53822">
    <property type="entry name" value="Periplasmic binding protein-like I"/>
    <property type="match status" value="1"/>
</dbReference>
<evidence type="ECO:0000313" key="11">
    <source>
        <dbReference type="Proteomes" id="UP001445076"/>
    </source>
</evidence>
<gene>
    <name evidence="10" type="ORF">OTU49_001965</name>
</gene>
<dbReference type="AlphaFoldDB" id="A0AAW0XX85"/>
<protein>
    <recommendedName>
        <fullName evidence="9">Receptor ligand binding region domain-containing protein</fullName>
    </recommendedName>
</protein>
<keyword evidence="11" id="KW-1185">Reference proteome</keyword>
<keyword evidence="6" id="KW-0675">Receptor</keyword>
<keyword evidence="5" id="KW-0472">Membrane</keyword>
<feature type="non-terminal residue" evidence="10">
    <location>
        <position position="141"/>
    </location>
</feature>
<comment type="caution">
    <text evidence="10">The sequence shown here is derived from an EMBL/GenBank/DDBJ whole genome shotgun (WGS) entry which is preliminary data.</text>
</comment>
<dbReference type="InterPro" id="IPR001828">
    <property type="entry name" value="ANF_lig-bd_rcpt"/>
</dbReference>
<evidence type="ECO:0000256" key="4">
    <source>
        <dbReference type="ARBA" id="ARBA00023040"/>
    </source>
</evidence>
<dbReference type="GO" id="GO:0004965">
    <property type="term" value="F:G protein-coupled GABA receptor activity"/>
    <property type="evidence" value="ECO:0007669"/>
    <property type="project" value="InterPro"/>
</dbReference>
<keyword evidence="3" id="KW-1133">Transmembrane helix</keyword>
<dbReference type="InterPro" id="IPR002455">
    <property type="entry name" value="GPCR3_GABA-B"/>
</dbReference>
<evidence type="ECO:0000259" key="9">
    <source>
        <dbReference type="Pfam" id="PF01094"/>
    </source>
</evidence>
<feature type="domain" description="Receptor ligand binding region" evidence="9">
    <location>
        <begin position="1"/>
        <end position="138"/>
    </location>
</feature>
<evidence type="ECO:0000256" key="7">
    <source>
        <dbReference type="ARBA" id="ARBA00023180"/>
    </source>
</evidence>
<reference evidence="10 11" key="1">
    <citation type="journal article" date="2024" name="BMC Genomics">
        <title>Genome assembly of redclaw crayfish (Cherax quadricarinatus) provides insights into its immune adaptation and hypoxia tolerance.</title>
        <authorList>
            <person name="Liu Z."/>
            <person name="Zheng J."/>
            <person name="Li H."/>
            <person name="Fang K."/>
            <person name="Wang S."/>
            <person name="He J."/>
            <person name="Zhou D."/>
            <person name="Weng S."/>
            <person name="Chi M."/>
            <person name="Gu Z."/>
            <person name="He J."/>
            <person name="Li F."/>
            <person name="Wang M."/>
        </authorList>
    </citation>
    <scope>NUCLEOTIDE SEQUENCE [LARGE SCALE GENOMIC DNA]</scope>
    <source>
        <strain evidence="10">ZL_2023a</strain>
    </source>
</reference>
<evidence type="ECO:0000256" key="3">
    <source>
        <dbReference type="ARBA" id="ARBA00022989"/>
    </source>
</evidence>
<evidence type="ECO:0000256" key="2">
    <source>
        <dbReference type="ARBA" id="ARBA00022692"/>
    </source>
</evidence>
<name>A0AAW0XX85_CHEQU</name>
<keyword evidence="2" id="KW-0812">Transmembrane</keyword>
<dbReference type="GO" id="GO:0038039">
    <property type="term" value="C:G protein-coupled receptor heterodimeric complex"/>
    <property type="evidence" value="ECO:0007669"/>
    <property type="project" value="TreeGrafter"/>
</dbReference>
<keyword evidence="4" id="KW-0297">G-protein coupled receptor</keyword>
<keyword evidence="7" id="KW-0325">Glycoprotein</keyword>
<dbReference type="PANTHER" id="PTHR10519">
    <property type="entry name" value="GABA-B RECEPTOR"/>
    <property type="match status" value="1"/>
</dbReference>
<dbReference type="Proteomes" id="UP001445076">
    <property type="component" value="Unassembled WGS sequence"/>
</dbReference>
<evidence type="ECO:0000256" key="8">
    <source>
        <dbReference type="ARBA" id="ARBA00023224"/>
    </source>
</evidence>
<evidence type="ECO:0000256" key="1">
    <source>
        <dbReference type="ARBA" id="ARBA00004370"/>
    </source>
</evidence>
<proteinExistence type="predicted"/>
<dbReference type="Pfam" id="PF01094">
    <property type="entry name" value="ANF_receptor"/>
    <property type="match status" value="1"/>
</dbReference>
<comment type="subcellular location">
    <subcellularLocation>
        <location evidence="1">Membrane</location>
    </subcellularLocation>
</comment>
<evidence type="ECO:0000256" key="5">
    <source>
        <dbReference type="ARBA" id="ARBA00023136"/>
    </source>
</evidence>
<evidence type="ECO:0000313" key="10">
    <source>
        <dbReference type="EMBL" id="KAK8742574.1"/>
    </source>
</evidence>
<accession>A0AAW0XX85</accession>